<dbReference type="Proteomes" id="UP000887563">
    <property type="component" value="Unplaced"/>
</dbReference>
<accession>A0A914M160</accession>
<dbReference type="AlphaFoldDB" id="A0A914M160"/>
<proteinExistence type="predicted"/>
<keyword evidence="1" id="KW-1185">Reference proteome</keyword>
<organism evidence="1 2">
    <name type="scientific">Meloidogyne incognita</name>
    <name type="common">Southern root-knot nematode worm</name>
    <name type="synonym">Oxyuris incognita</name>
    <dbReference type="NCBI Taxonomy" id="6306"/>
    <lineage>
        <taxon>Eukaryota</taxon>
        <taxon>Metazoa</taxon>
        <taxon>Ecdysozoa</taxon>
        <taxon>Nematoda</taxon>
        <taxon>Chromadorea</taxon>
        <taxon>Rhabditida</taxon>
        <taxon>Tylenchina</taxon>
        <taxon>Tylenchomorpha</taxon>
        <taxon>Tylenchoidea</taxon>
        <taxon>Meloidogynidae</taxon>
        <taxon>Meloidogyninae</taxon>
        <taxon>Meloidogyne</taxon>
        <taxon>Meloidogyne incognita group</taxon>
    </lineage>
</organism>
<name>A0A914M160_MELIC</name>
<sequence>MQQIINMRHKFFCLTISHQYGHGLIRHCKSLLEYKQDHTQAKHQLVKLQLNNLHLLIKNPQLMRISIRLPSLDLLSMDLRQHPLIILRLNRLFVHLQDMLMKEKMK</sequence>
<reference evidence="2" key="1">
    <citation type="submission" date="2022-11" db="UniProtKB">
        <authorList>
            <consortium name="WormBaseParasite"/>
        </authorList>
    </citation>
    <scope>IDENTIFICATION</scope>
</reference>
<evidence type="ECO:0000313" key="1">
    <source>
        <dbReference type="Proteomes" id="UP000887563"/>
    </source>
</evidence>
<dbReference type="WBParaSite" id="Minc3s01143g21147">
    <property type="protein sequence ID" value="Minc3s01143g21147"/>
    <property type="gene ID" value="Minc3s01143g21147"/>
</dbReference>
<protein>
    <submittedName>
        <fullName evidence="2">Uncharacterized protein</fullName>
    </submittedName>
</protein>
<evidence type="ECO:0000313" key="2">
    <source>
        <dbReference type="WBParaSite" id="Minc3s01143g21147"/>
    </source>
</evidence>